<feature type="domain" description="Integrase catalytic" evidence="2">
    <location>
        <begin position="229"/>
        <end position="333"/>
    </location>
</feature>
<proteinExistence type="predicted"/>
<dbReference type="Pfam" id="PF00665">
    <property type="entry name" value="rve"/>
    <property type="match status" value="1"/>
</dbReference>
<organism evidence="3 4">
    <name type="scientific">Pseudoatta argentina</name>
    <dbReference type="NCBI Taxonomy" id="621737"/>
    <lineage>
        <taxon>Eukaryota</taxon>
        <taxon>Metazoa</taxon>
        <taxon>Ecdysozoa</taxon>
        <taxon>Arthropoda</taxon>
        <taxon>Hexapoda</taxon>
        <taxon>Insecta</taxon>
        <taxon>Pterygota</taxon>
        <taxon>Neoptera</taxon>
        <taxon>Endopterygota</taxon>
        <taxon>Hymenoptera</taxon>
        <taxon>Apocrita</taxon>
        <taxon>Aculeata</taxon>
        <taxon>Formicoidea</taxon>
        <taxon>Formicidae</taxon>
        <taxon>Myrmicinae</taxon>
        <taxon>Pseudoatta</taxon>
    </lineage>
</organism>
<evidence type="ECO:0000313" key="3">
    <source>
        <dbReference type="EMBL" id="KAG5310246.1"/>
    </source>
</evidence>
<dbReference type="EMBL" id="JAANIA010002712">
    <property type="protein sequence ID" value="KAG5310246.1"/>
    <property type="molecule type" value="Genomic_DNA"/>
</dbReference>
<dbReference type="Gene3D" id="3.30.420.10">
    <property type="entry name" value="Ribonuclease H-like superfamily/Ribonuclease H"/>
    <property type="match status" value="1"/>
</dbReference>
<keyword evidence="4" id="KW-1185">Reference proteome</keyword>
<protein>
    <submittedName>
        <fullName evidence="3">POL4 protein</fullName>
    </submittedName>
</protein>
<dbReference type="AlphaFoldDB" id="A0A836ERU4"/>
<dbReference type="Proteomes" id="UP000668214">
    <property type="component" value="Unassembled WGS sequence"/>
</dbReference>
<dbReference type="GO" id="GO:0015074">
    <property type="term" value="P:DNA integration"/>
    <property type="evidence" value="ECO:0007669"/>
    <property type="project" value="InterPro"/>
</dbReference>
<evidence type="ECO:0000259" key="2">
    <source>
        <dbReference type="PROSITE" id="PS50994"/>
    </source>
</evidence>
<feature type="non-terminal residue" evidence="3">
    <location>
        <position position="1"/>
    </location>
</feature>
<feature type="region of interest" description="Disordered" evidence="1">
    <location>
        <begin position="419"/>
        <end position="442"/>
    </location>
</feature>
<reference evidence="3" key="1">
    <citation type="submission" date="2020-02" db="EMBL/GenBank/DDBJ databases">
        <title>Relaxed selection underlies rapid genomic changes in the transitions from sociality to social parasitism in ants.</title>
        <authorList>
            <person name="Bi X."/>
        </authorList>
    </citation>
    <scope>NUCLEOTIDE SEQUENCE</scope>
    <source>
        <strain evidence="3">BGI-DK2014c</strain>
        <tissue evidence="3">Whole body</tissue>
    </source>
</reference>
<dbReference type="InterPro" id="IPR001584">
    <property type="entry name" value="Integrase_cat-core"/>
</dbReference>
<dbReference type="PANTHER" id="PTHR38681:SF1">
    <property type="entry name" value="RETROVIRUS-RELATED POL POLYPROTEIN FROM TRANSPOSON 412-LIKE PROTEIN"/>
    <property type="match status" value="1"/>
</dbReference>
<dbReference type="GO" id="GO:0042575">
    <property type="term" value="C:DNA polymerase complex"/>
    <property type="evidence" value="ECO:0007669"/>
    <property type="project" value="UniProtKB-ARBA"/>
</dbReference>
<dbReference type="SUPFAM" id="SSF53098">
    <property type="entry name" value="Ribonuclease H-like"/>
    <property type="match status" value="1"/>
</dbReference>
<gene>
    <name evidence="3" type="primary">Pol_30</name>
    <name evidence="3" type="ORF">G6Z78_0006686</name>
</gene>
<evidence type="ECO:0000256" key="1">
    <source>
        <dbReference type="SAM" id="MobiDB-lite"/>
    </source>
</evidence>
<dbReference type="InterPro" id="IPR043502">
    <property type="entry name" value="DNA/RNA_pol_sf"/>
</dbReference>
<feature type="compositionally biased region" description="Polar residues" evidence="1">
    <location>
        <begin position="419"/>
        <end position="428"/>
    </location>
</feature>
<name>A0A836ERU4_9HYME</name>
<feature type="non-terminal residue" evidence="3">
    <location>
        <position position="442"/>
    </location>
</feature>
<dbReference type="GO" id="GO:0071897">
    <property type="term" value="P:DNA biosynthetic process"/>
    <property type="evidence" value="ECO:0007669"/>
    <property type="project" value="UniProtKB-ARBA"/>
</dbReference>
<dbReference type="SUPFAM" id="SSF56672">
    <property type="entry name" value="DNA/RNA polymerases"/>
    <property type="match status" value="1"/>
</dbReference>
<dbReference type="GO" id="GO:0003676">
    <property type="term" value="F:nucleic acid binding"/>
    <property type="evidence" value="ECO:0007669"/>
    <property type="project" value="InterPro"/>
</dbReference>
<dbReference type="InterPro" id="IPR012337">
    <property type="entry name" value="RNaseH-like_sf"/>
</dbReference>
<dbReference type="PROSITE" id="PS50994">
    <property type="entry name" value="INTEGRASE"/>
    <property type="match status" value="1"/>
</dbReference>
<accession>A0A836ERU4</accession>
<sequence length="442" mass="50792">MTFHNRRGHFYCWLRFSNTFQLATIRHKRLIDGNTFLKVFAQLVNKASPYLTALADDCPYKELSKFPKITRTSITHKQVTHGMEHVTETTDPPVSNKARLGGKRNNNAKIEWTSELKQSFQRLKEHLAQATPLAFPDSKAALVYAFKRKSDQMSPRQTRQLLFISEFITDVRHVSGAENIAADALSRVDTIVMPTSFDMQEIAEAQASNDELQLKQSTSTSLKLKKFILSESPRLPKYQYQILEHVHFDIVGPLSPSKDFRYLLTMIDRFTRWSEAIPLQDCTTDTVAKMFFTHWIAKFGILRLITTDQDSQFEAQLFDTLTKLVYLSESNGIIERWHRHFCSGISLRHYVQNLYNVFLKIEDNRRFLDKPYTGPHKVLECISDKVLAIEIDGRCINATADKFKPAYLTIQDLETTPSIASPSSTNIPVQCEPKTYPDPTTK</sequence>
<evidence type="ECO:0000313" key="4">
    <source>
        <dbReference type="Proteomes" id="UP000668214"/>
    </source>
</evidence>
<feature type="region of interest" description="Disordered" evidence="1">
    <location>
        <begin position="78"/>
        <end position="102"/>
    </location>
</feature>
<dbReference type="PANTHER" id="PTHR38681">
    <property type="entry name" value="RETROVIRUS-RELATED POL POLYPROTEIN FROM TRANSPOSON 412-LIKE PROTEIN-RELATED"/>
    <property type="match status" value="1"/>
</dbReference>
<comment type="caution">
    <text evidence="3">The sequence shown here is derived from an EMBL/GenBank/DDBJ whole genome shotgun (WGS) entry which is preliminary data.</text>
</comment>
<dbReference type="InterPro" id="IPR036397">
    <property type="entry name" value="RNaseH_sf"/>
</dbReference>